<sequence precursor="true">MLLFVSVGVLGLAGPGAAAQVDLPGNDEARVSAFDGEREYREYRATDPGPEFRTVEYTRSAACLYGPAVSLPCPQYDPSRPPLKLRCDEGVPLPPLWRRERADRLSDWGAWTVRVDWSCPEDLLPPFTQADLRRLKIDALEVNQQPAAGPVLVQRPTIVFTEPEDRELRAVLFDSFGVDVVVTPVEYAWDFGDGSTLTTTEPGRPYPAFDLTHVYTELADRQITLTTTWTGRYRVDADPLHRWRDVEGTATTVDVGDEFEVVSLRTRLTG</sequence>
<dbReference type="STRING" id="593907.Celgi_2768"/>
<dbReference type="InterPro" id="IPR035986">
    <property type="entry name" value="PKD_dom_sf"/>
</dbReference>
<name>F8A4L8_CELGA</name>
<dbReference type="InterPro" id="IPR013783">
    <property type="entry name" value="Ig-like_fold"/>
</dbReference>
<reference evidence="3" key="1">
    <citation type="submission" date="2011-04" db="EMBL/GenBank/DDBJ databases">
        <title>Complete sequence of Cellvibrio gilvus ATCC 13127.</title>
        <authorList>
            <person name="Lucas S."/>
            <person name="Han J."/>
            <person name="Lapidus A."/>
            <person name="Cheng J.-F."/>
            <person name="Goodwin L."/>
            <person name="Pitluck S."/>
            <person name="Peters L."/>
            <person name="Munk A."/>
            <person name="Detter J.C."/>
            <person name="Han C."/>
            <person name="Tapia R."/>
            <person name="Land M."/>
            <person name="Hauser L."/>
            <person name="Kyrpides N."/>
            <person name="Ivanova N."/>
            <person name="Ovchinnikova G."/>
            <person name="Pagani I."/>
            <person name="Mead D."/>
            <person name="Brumm P."/>
            <person name="Woyke T."/>
        </authorList>
    </citation>
    <scope>NUCLEOTIDE SEQUENCE [LARGE SCALE GENOMIC DNA]</scope>
    <source>
        <strain evidence="3">ATCC 13127 / NRRL B-14078</strain>
    </source>
</reference>
<dbReference type="Gene3D" id="2.60.40.10">
    <property type="entry name" value="Immunoglobulins"/>
    <property type="match status" value="1"/>
</dbReference>
<evidence type="ECO:0000259" key="1">
    <source>
        <dbReference type="PROSITE" id="PS50093"/>
    </source>
</evidence>
<dbReference type="Proteomes" id="UP000000485">
    <property type="component" value="Chromosome"/>
</dbReference>
<proteinExistence type="predicted"/>
<dbReference type="CDD" id="cd00146">
    <property type="entry name" value="PKD"/>
    <property type="match status" value="1"/>
</dbReference>
<dbReference type="EMBL" id="CP002665">
    <property type="protein sequence ID" value="AEI13266.1"/>
    <property type="molecule type" value="Genomic_DNA"/>
</dbReference>
<dbReference type="KEGG" id="cga:Celgi_2768"/>
<accession>F8A4L8</accession>
<dbReference type="SUPFAM" id="SSF49299">
    <property type="entry name" value="PKD domain"/>
    <property type="match status" value="1"/>
</dbReference>
<dbReference type="eggNOG" id="ENOG5032ZQT">
    <property type="taxonomic scope" value="Bacteria"/>
</dbReference>
<dbReference type="AlphaFoldDB" id="F8A4L8"/>
<dbReference type="GO" id="GO:0005975">
    <property type="term" value="P:carbohydrate metabolic process"/>
    <property type="evidence" value="ECO:0007669"/>
    <property type="project" value="UniProtKB-ARBA"/>
</dbReference>
<feature type="domain" description="PKD" evidence="1">
    <location>
        <begin position="183"/>
        <end position="228"/>
    </location>
</feature>
<dbReference type="PROSITE" id="PS50093">
    <property type="entry name" value="PKD"/>
    <property type="match status" value="1"/>
</dbReference>
<keyword evidence="3" id="KW-1185">Reference proteome</keyword>
<evidence type="ECO:0000313" key="2">
    <source>
        <dbReference type="EMBL" id="AEI13266.1"/>
    </source>
</evidence>
<protein>
    <recommendedName>
        <fullName evidence="1">PKD domain-containing protein</fullName>
    </recommendedName>
</protein>
<dbReference type="InterPro" id="IPR000601">
    <property type="entry name" value="PKD_dom"/>
</dbReference>
<organism evidence="2 3">
    <name type="scientific">Cellulomonas gilvus (strain ATCC 13127 / NRRL B-14078)</name>
    <name type="common">Cellvibrio gilvus</name>
    <dbReference type="NCBI Taxonomy" id="593907"/>
    <lineage>
        <taxon>Bacteria</taxon>
        <taxon>Bacillati</taxon>
        <taxon>Actinomycetota</taxon>
        <taxon>Actinomycetes</taxon>
        <taxon>Micrococcales</taxon>
        <taxon>Cellulomonadaceae</taxon>
        <taxon>Cellulomonas</taxon>
    </lineage>
</organism>
<gene>
    <name evidence="2" type="ordered locus">Celgi_2768</name>
</gene>
<dbReference type="HOGENOM" id="CLU_081762_1_0_11"/>
<evidence type="ECO:0000313" key="3">
    <source>
        <dbReference type="Proteomes" id="UP000000485"/>
    </source>
</evidence>